<gene>
    <name evidence="1" type="ORF">BJ875DRAFT_486062</name>
</gene>
<organism evidence="1 2">
    <name type="scientific">Amylocarpus encephaloides</name>
    <dbReference type="NCBI Taxonomy" id="45428"/>
    <lineage>
        <taxon>Eukaryota</taxon>
        <taxon>Fungi</taxon>
        <taxon>Dikarya</taxon>
        <taxon>Ascomycota</taxon>
        <taxon>Pezizomycotina</taxon>
        <taxon>Leotiomycetes</taxon>
        <taxon>Helotiales</taxon>
        <taxon>Helotiales incertae sedis</taxon>
        <taxon>Amylocarpus</taxon>
    </lineage>
</organism>
<dbReference type="PANTHER" id="PTHR39153:SF1">
    <property type="entry name" value="AGR244WP"/>
    <property type="match status" value="1"/>
</dbReference>
<dbReference type="PANTHER" id="PTHR39153">
    <property type="entry name" value="AGR244WP"/>
    <property type="match status" value="1"/>
</dbReference>
<reference evidence="1" key="1">
    <citation type="journal article" date="2021" name="IMA Fungus">
        <title>Genomic characterization of three marine fungi, including Emericellopsis atlantica sp. nov. with signatures of a generalist lifestyle and marine biomass degradation.</title>
        <authorList>
            <person name="Hagestad O.C."/>
            <person name="Hou L."/>
            <person name="Andersen J.H."/>
            <person name="Hansen E.H."/>
            <person name="Altermark B."/>
            <person name="Li C."/>
            <person name="Kuhnert E."/>
            <person name="Cox R.J."/>
            <person name="Crous P.W."/>
            <person name="Spatafora J.W."/>
            <person name="Lail K."/>
            <person name="Amirebrahimi M."/>
            <person name="Lipzen A."/>
            <person name="Pangilinan J."/>
            <person name="Andreopoulos W."/>
            <person name="Hayes R.D."/>
            <person name="Ng V."/>
            <person name="Grigoriev I.V."/>
            <person name="Jackson S.A."/>
            <person name="Sutton T.D.S."/>
            <person name="Dobson A.D.W."/>
            <person name="Rama T."/>
        </authorList>
    </citation>
    <scope>NUCLEOTIDE SEQUENCE</scope>
    <source>
        <strain evidence="1">TRa018bII</strain>
    </source>
</reference>
<proteinExistence type="predicted"/>
<evidence type="ECO:0000313" key="2">
    <source>
        <dbReference type="Proteomes" id="UP000824998"/>
    </source>
</evidence>
<accession>A0A9P7YFI2</accession>
<dbReference type="InterPro" id="IPR038882">
    <property type="entry name" value="Rcf3"/>
</dbReference>
<evidence type="ECO:0000313" key="1">
    <source>
        <dbReference type="EMBL" id="KAG9232466.1"/>
    </source>
</evidence>
<name>A0A9P7YFI2_9HELO</name>
<keyword evidence="2" id="KW-1185">Reference proteome</keyword>
<sequence length="115" mass="12897">MKEHTTGGLNSKDADGAAWEAGWGALSGASKWGAVFMGLGGVGYAMSPIYRGLTIQFKVFLQMSGMIMGAGLEADHRIREFEAKIRMQKRIMRDRAVWERYEQEYEHLPAQEKPT</sequence>
<evidence type="ECO:0008006" key="3">
    <source>
        <dbReference type="Google" id="ProtNLM"/>
    </source>
</evidence>
<dbReference type="OrthoDB" id="3979469at2759"/>
<comment type="caution">
    <text evidence="1">The sequence shown here is derived from an EMBL/GenBank/DDBJ whole genome shotgun (WGS) entry which is preliminary data.</text>
</comment>
<protein>
    <recommendedName>
        <fullName evidence="3">Imidazoleglycerol-phosphate dehydratase</fullName>
    </recommendedName>
</protein>
<dbReference type="AlphaFoldDB" id="A0A9P7YFI2"/>
<dbReference type="EMBL" id="MU251547">
    <property type="protein sequence ID" value="KAG9232466.1"/>
    <property type="molecule type" value="Genomic_DNA"/>
</dbReference>
<dbReference type="Proteomes" id="UP000824998">
    <property type="component" value="Unassembled WGS sequence"/>
</dbReference>